<dbReference type="Proteomes" id="UP000289996">
    <property type="component" value="Unassembled WGS sequence"/>
</dbReference>
<dbReference type="AlphaFoldDB" id="A0A660E2R7"/>
<evidence type="ECO:0000313" key="3">
    <source>
        <dbReference type="EMBL" id="VDG30041.1"/>
    </source>
</evidence>
<accession>A0A660E2R7</accession>
<name>A0A660E2R7_9LACO</name>
<feature type="domain" description="Competence protein CoiA nuclease-like" evidence="1">
    <location>
        <begin position="59"/>
        <end position="211"/>
    </location>
</feature>
<dbReference type="InterPro" id="IPR057253">
    <property type="entry name" value="CoiA-like_N"/>
</dbReference>
<proteinExistence type="predicted"/>
<evidence type="ECO:0000259" key="2">
    <source>
        <dbReference type="Pfam" id="PF25164"/>
    </source>
</evidence>
<dbReference type="Pfam" id="PF25164">
    <property type="entry name" value="CoiA_N"/>
    <property type="match status" value="1"/>
</dbReference>
<dbReference type="RefSeq" id="WP_130852293.1">
    <property type="nucleotide sequence ID" value="NZ_UYIG01000174.1"/>
</dbReference>
<evidence type="ECO:0000313" key="4">
    <source>
        <dbReference type="Proteomes" id="UP000289996"/>
    </source>
</evidence>
<organism evidence="3 4">
    <name type="scientific">Lactiplantibacillus mudanjiangensis</name>
    <dbReference type="NCBI Taxonomy" id="1296538"/>
    <lineage>
        <taxon>Bacteria</taxon>
        <taxon>Bacillati</taxon>
        <taxon>Bacillota</taxon>
        <taxon>Bacilli</taxon>
        <taxon>Lactobacillales</taxon>
        <taxon>Lactobacillaceae</taxon>
        <taxon>Lactiplantibacillus</taxon>
    </lineage>
</organism>
<dbReference type="EMBL" id="UYIG01000174">
    <property type="protein sequence ID" value="VDG30041.1"/>
    <property type="molecule type" value="Genomic_DNA"/>
</dbReference>
<gene>
    <name evidence="3" type="ORF">MUDAN_MDHGFNIF_01596</name>
</gene>
<dbReference type="OrthoDB" id="3784230at2"/>
<evidence type="ECO:0000259" key="1">
    <source>
        <dbReference type="Pfam" id="PF06054"/>
    </source>
</evidence>
<keyword evidence="4" id="KW-1185">Reference proteome</keyword>
<reference evidence="3 4" key="1">
    <citation type="submission" date="2018-11" db="EMBL/GenBank/DDBJ databases">
        <authorList>
            <person name="Wuyts S."/>
        </authorList>
    </citation>
    <scope>NUCLEOTIDE SEQUENCE [LARGE SCALE GENOMIC DNA]</scope>
    <source>
        <strain evidence="3">Lactobacillus mudanjiangensis AMBF249</strain>
    </source>
</reference>
<dbReference type="PIRSF" id="PIRSF007487">
    <property type="entry name" value="Competence-induced_CoiA_bac"/>
    <property type="match status" value="1"/>
</dbReference>
<dbReference type="InterPro" id="IPR010330">
    <property type="entry name" value="CoiA_nuc"/>
</dbReference>
<dbReference type="InterPro" id="IPR021176">
    <property type="entry name" value="Competence-induced_CoiA"/>
</dbReference>
<sequence length="362" mass="41846">MLMAQDDQQRLIDAATAKRQQHYQCPGCRAPVQLKRGTVVTAHFAHQAHHSCQTFSEGETAEHLLGKQQLAAWFKASGYQVQLEAPLKALHQRPDVLVQLPGQPPLALEFQCSPLSVTRLKARTQGYHNHGYRVLWLLGSPYQQPRLRPTSKAMKFLQLSTQWGCYLVFWETDQQALQLKFNLLSFDGDPLTSQRQFFHSQHQSVAQLLAYHPILLRPQLVPKQFQRQQRRLLVGRLTQQPRLVALQTRCYQQGGTLATLPRWVYPMTAKWPILTTPFLDWYMQVFFQLRQLADTILSLKQLVQLGWQTLQPCLAVTSCIMKPRQLQLRLIQALLTELVTQHVLIAVPNGWRVNSRQLAWRR</sequence>
<protein>
    <submittedName>
        <fullName evidence="3">Competence protein [Lactobacillus sp.]</fullName>
    </submittedName>
</protein>
<dbReference type="Pfam" id="PF06054">
    <property type="entry name" value="CoiA_nuc"/>
    <property type="match status" value="1"/>
</dbReference>
<feature type="domain" description="Competence protein CoiA-like N-terminal" evidence="2">
    <location>
        <begin position="16"/>
        <end position="54"/>
    </location>
</feature>